<gene>
    <name evidence="1" type="ORF">L1987_20075</name>
</gene>
<evidence type="ECO:0000313" key="2">
    <source>
        <dbReference type="Proteomes" id="UP001056120"/>
    </source>
</evidence>
<organism evidence="1 2">
    <name type="scientific">Smallanthus sonchifolius</name>
    <dbReference type="NCBI Taxonomy" id="185202"/>
    <lineage>
        <taxon>Eukaryota</taxon>
        <taxon>Viridiplantae</taxon>
        <taxon>Streptophyta</taxon>
        <taxon>Embryophyta</taxon>
        <taxon>Tracheophyta</taxon>
        <taxon>Spermatophyta</taxon>
        <taxon>Magnoliopsida</taxon>
        <taxon>eudicotyledons</taxon>
        <taxon>Gunneridae</taxon>
        <taxon>Pentapetalae</taxon>
        <taxon>asterids</taxon>
        <taxon>campanulids</taxon>
        <taxon>Asterales</taxon>
        <taxon>Asteraceae</taxon>
        <taxon>Asteroideae</taxon>
        <taxon>Heliantheae alliance</taxon>
        <taxon>Millerieae</taxon>
        <taxon>Smallanthus</taxon>
    </lineage>
</organism>
<evidence type="ECO:0000313" key="1">
    <source>
        <dbReference type="EMBL" id="KAI3810462.1"/>
    </source>
</evidence>
<dbReference type="Proteomes" id="UP001056120">
    <property type="component" value="Linkage Group LG07"/>
</dbReference>
<comment type="caution">
    <text evidence="1">The sequence shown here is derived from an EMBL/GenBank/DDBJ whole genome shotgun (WGS) entry which is preliminary data.</text>
</comment>
<dbReference type="EMBL" id="CM042024">
    <property type="protein sequence ID" value="KAI3810462.1"/>
    <property type="molecule type" value="Genomic_DNA"/>
</dbReference>
<reference evidence="2" key="1">
    <citation type="journal article" date="2022" name="Mol. Ecol. Resour.">
        <title>The genomes of chicory, endive, great burdock and yacon provide insights into Asteraceae palaeo-polyploidization history and plant inulin production.</title>
        <authorList>
            <person name="Fan W."/>
            <person name="Wang S."/>
            <person name="Wang H."/>
            <person name="Wang A."/>
            <person name="Jiang F."/>
            <person name="Liu H."/>
            <person name="Zhao H."/>
            <person name="Xu D."/>
            <person name="Zhang Y."/>
        </authorList>
    </citation>
    <scope>NUCLEOTIDE SEQUENCE [LARGE SCALE GENOMIC DNA]</scope>
    <source>
        <strain evidence="2">cv. Yunnan</strain>
    </source>
</reference>
<accession>A0ACB9ITR5</accession>
<keyword evidence="2" id="KW-1185">Reference proteome</keyword>
<proteinExistence type="predicted"/>
<reference evidence="1 2" key="2">
    <citation type="journal article" date="2022" name="Mol. Ecol. Resour.">
        <title>The genomes of chicory, endive, great burdock and yacon provide insights into Asteraceae paleo-polyploidization history and plant inulin production.</title>
        <authorList>
            <person name="Fan W."/>
            <person name="Wang S."/>
            <person name="Wang H."/>
            <person name="Wang A."/>
            <person name="Jiang F."/>
            <person name="Liu H."/>
            <person name="Zhao H."/>
            <person name="Xu D."/>
            <person name="Zhang Y."/>
        </authorList>
    </citation>
    <scope>NUCLEOTIDE SEQUENCE [LARGE SCALE GENOMIC DNA]</scope>
    <source>
        <strain evidence="2">cv. Yunnan</strain>
        <tissue evidence="1">Leaves</tissue>
    </source>
</reference>
<name>A0ACB9ITR5_9ASTR</name>
<sequence length="259" mass="29189">MEFANDDTWILAPLSWGRTGSHSLQITLSQNPVQGLGFLLHLPFNLSRPIIYHFPTPVPLHYLILHRHSQVVLPPFSFIYQPLSLIDTTEMVSALDRSCMVYRKLEFRFSDRFSLSISQDLVSCAETIGRNEKLCFDCKTSKTPLWRSGPAGPKSLCNACGIRFRKKKSVIGSDKKKSPASSSPASSTSDDNTMSSRKRDIGDGEDVSMNLRMEVVAMGLQRPRSPMKKVKRVENEYMNRKKYGEVEEAAYLLMCLSCG</sequence>
<protein>
    <submittedName>
        <fullName evidence="1">Uncharacterized protein</fullName>
    </submittedName>
</protein>